<dbReference type="OrthoDB" id="696656at2759"/>
<reference evidence="2" key="1">
    <citation type="submission" date="2020-07" db="EMBL/GenBank/DDBJ databases">
        <title>Genome sequence and genetic diversity analysis of an under-domesticated orphan crop, white fonio (Digitaria exilis).</title>
        <authorList>
            <person name="Bennetzen J.L."/>
            <person name="Chen S."/>
            <person name="Ma X."/>
            <person name="Wang X."/>
            <person name="Yssel A.E.J."/>
            <person name="Chaluvadi S.R."/>
            <person name="Johnson M."/>
            <person name="Gangashetty P."/>
            <person name="Hamidou F."/>
            <person name="Sanogo M.D."/>
            <person name="Zwaenepoel A."/>
            <person name="Wallace J."/>
            <person name="Van De Peer Y."/>
            <person name="Van Deynze A."/>
        </authorList>
    </citation>
    <scope>NUCLEOTIDE SEQUENCE</scope>
    <source>
        <tissue evidence="2">Leaves</tissue>
    </source>
</reference>
<evidence type="ECO:0000256" key="1">
    <source>
        <dbReference type="SAM" id="MobiDB-lite"/>
    </source>
</evidence>
<feature type="compositionally biased region" description="Basic and acidic residues" evidence="1">
    <location>
        <begin position="463"/>
        <end position="484"/>
    </location>
</feature>
<keyword evidence="3" id="KW-1185">Reference proteome</keyword>
<name>A0A835BIV4_9POAL</name>
<feature type="compositionally biased region" description="Polar residues" evidence="1">
    <location>
        <begin position="485"/>
        <end position="500"/>
    </location>
</feature>
<evidence type="ECO:0000313" key="2">
    <source>
        <dbReference type="EMBL" id="KAF8701239.1"/>
    </source>
</evidence>
<comment type="caution">
    <text evidence="2">The sequence shown here is derived from an EMBL/GenBank/DDBJ whole genome shotgun (WGS) entry which is preliminary data.</text>
</comment>
<dbReference type="EMBL" id="JACEFO010001814">
    <property type="protein sequence ID" value="KAF8701239.1"/>
    <property type="molecule type" value="Genomic_DNA"/>
</dbReference>
<evidence type="ECO:0000313" key="3">
    <source>
        <dbReference type="Proteomes" id="UP000636709"/>
    </source>
</evidence>
<organism evidence="2 3">
    <name type="scientific">Digitaria exilis</name>
    <dbReference type="NCBI Taxonomy" id="1010633"/>
    <lineage>
        <taxon>Eukaryota</taxon>
        <taxon>Viridiplantae</taxon>
        <taxon>Streptophyta</taxon>
        <taxon>Embryophyta</taxon>
        <taxon>Tracheophyta</taxon>
        <taxon>Spermatophyta</taxon>
        <taxon>Magnoliopsida</taxon>
        <taxon>Liliopsida</taxon>
        <taxon>Poales</taxon>
        <taxon>Poaceae</taxon>
        <taxon>PACMAD clade</taxon>
        <taxon>Panicoideae</taxon>
        <taxon>Panicodae</taxon>
        <taxon>Paniceae</taxon>
        <taxon>Anthephorinae</taxon>
        <taxon>Digitaria</taxon>
    </lineage>
</organism>
<proteinExistence type="predicted"/>
<sequence length="695" mass="77098">MVYSAFFMTLAEGLEMVHGSEPHRIPSDHYGLLPGCFEETANTSITLIESEVSSDSSGPDGVQSMNPYGPDGIQSIGDNQHTMEVSFSYDTMISLGPDEVQSIGEKRIAIESAFIGCHHGSPGSGGKHFGSDGVVNSAETQCALEVVSSDASMLNNSPSWSNKDRGKHDDIGIESEDAENLRNLLTQIEMEENAEGGLESVDMKVSRHNKPKKVHVKVICAQGMCAITKLYAIYIFPIYSHYGMYFLLAIDYACDEQDKQIIKSIGGLGDDRTVVRVGDAFVTMHNFKCLLERSEYLNGDVVMEIWRSSGLSWLPILLESDNNTAIESEDTESNADETIDPNDCVILETPQSFQCTYTSFRDTAEAICDYILSIADGDALGGVTFSECQLDARMLRKWFLIEALKFTWDRCAPNIPEDLKAALHSIGDTLLFDGTDSQPRDVIDEVRDARNAKRRERYANVSDEVKATRNAKRKEDRLRKKAEEQTPSNMTQVCGPSTSVVENPTPVTGLLHEYMTSTDAAITSIENIIEGEDEHGDWLHRNDAFTLRRAAAGNYCDTTSNFETPVTTAGVIELSSEERQKEKDRQKKKRKYSRLSEEERLSKLAKQRENYQAKNAQGSKIDCQTPGASVLTPCATPNFTSEHDLDQMDPCEEGDDMLEDDEARVFHQMGDDHDDDDGEANMYGDIEGLGLSLIQ</sequence>
<dbReference type="Proteomes" id="UP000636709">
    <property type="component" value="Unassembled WGS sequence"/>
</dbReference>
<feature type="compositionally biased region" description="Basic and acidic residues" evidence="1">
    <location>
        <begin position="576"/>
        <end position="585"/>
    </location>
</feature>
<accession>A0A835BIV4</accession>
<dbReference type="AlphaFoldDB" id="A0A835BIV4"/>
<gene>
    <name evidence="2" type="ORF">HU200_033725</name>
</gene>
<feature type="region of interest" description="Disordered" evidence="1">
    <location>
        <begin position="573"/>
        <end position="600"/>
    </location>
</feature>
<feature type="region of interest" description="Disordered" evidence="1">
    <location>
        <begin position="462"/>
        <end position="500"/>
    </location>
</feature>
<protein>
    <submittedName>
        <fullName evidence="2">Uncharacterized protein</fullName>
    </submittedName>
</protein>